<feature type="compositionally biased region" description="Low complexity" evidence="1">
    <location>
        <begin position="16"/>
        <end position="33"/>
    </location>
</feature>
<dbReference type="GO" id="GO:0008757">
    <property type="term" value="F:S-adenosylmethionine-dependent methyltransferase activity"/>
    <property type="evidence" value="ECO:0007669"/>
    <property type="project" value="InterPro"/>
</dbReference>
<protein>
    <recommendedName>
        <fullName evidence="2">Methyltransferase type 11 domain-containing protein</fullName>
    </recommendedName>
</protein>
<gene>
    <name evidence="3" type="ORF">RMAR0315_LOCUS1492</name>
</gene>
<proteinExistence type="predicted"/>
<evidence type="ECO:0000313" key="3">
    <source>
        <dbReference type="EMBL" id="CAD8391517.1"/>
    </source>
</evidence>
<dbReference type="PANTHER" id="PTHR43036:SF2">
    <property type="entry name" value="OS04G0481300 PROTEIN"/>
    <property type="match status" value="1"/>
</dbReference>
<dbReference type="Pfam" id="PF08241">
    <property type="entry name" value="Methyltransf_11"/>
    <property type="match status" value="1"/>
</dbReference>
<evidence type="ECO:0000256" key="1">
    <source>
        <dbReference type="SAM" id="MobiDB-lite"/>
    </source>
</evidence>
<dbReference type="InterPro" id="IPR013216">
    <property type="entry name" value="Methyltransf_11"/>
</dbReference>
<dbReference type="AlphaFoldDB" id="A0A7S0BE51"/>
<feature type="domain" description="Methyltransferase type 11" evidence="2">
    <location>
        <begin position="126"/>
        <end position="193"/>
    </location>
</feature>
<dbReference type="SUPFAM" id="SSF53335">
    <property type="entry name" value="S-adenosyl-L-methionine-dependent methyltransferases"/>
    <property type="match status" value="1"/>
</dbReference>
<reference evidence="3" key="1">
    <citation type="submission" date="2021-01" db="EMBL/GenBank/DDBJ databases">
        <authorList>
            <person name="Corre E."/>
            <person name="Pelletier E."/>
            <person name="Niang G."/>
            <person name="Scheremetjew M."/>
            <person name="Finn R."/>
            <person name="Kale V."/>
            <person name="Holt S."/>
            <person name="Cochrane G."/>
            <person name="Meng A."/>
            <person name="Brown T."/>
            <person name="Cohen L."/>
        </authorList>
    </citation>
    <scope>NUCLEOTIDE SEQUENCE</scope>
    <source>
        <strain evidence="3">UTEX LB 2760</strain>
    </source>
</reference>
<evidence type="ECO:0000259" key="2">
    <source>
        <dbReference type="Pfam" id="PF08241"/>
    </source>
</evidence>
<feature type="region of interest" description="Disordered" evidence="1">
    <location>
        <begin position="1"/>
        <end position="33"/>
    </location>
</feature>
<accession>A0A7S0BE51</accession>
<organism evidence="3">
    <name type="scientific">Rhodosorus marinus</name>
    <dbReference type="NCBI Taxonomy" id="101924"/>
    <lineage>
        <taxon>Eukaryota</taxon>
        <taxon>Rhodophyta</taxon>
        <taxon>Stylonematophyceae</taxon>
        <taxon>Stylonematales</taxon>
        <taxon>Stylonemataceae</taxon>
        <taxon>Rhodosorus</taxon>
    </lineage>
</organism>
<dbReference type="InterPro" id="IPR029063">
    <property type="entry name" value="SAM-dependent_MTases_sf"/>
</dbReference>
<dbReference type="PANTHER" id="PTHR43036">
    <property type="entry name" value="OSJNBB0011N17.9 PROTEIN"/>
    <property type="match status" value="1"/>
</dbReference>
<sequence length="259" mass="29259">MTIGFALSASSGSKLRQGMSQSRSRSRQPWRSSTRMAYSVADILKDPKFPAEWPFSSMDFKRQDEMTDSMFYYQPRLVYHVDDAAVNALTKFYAKSIPENADLLDICSSWVSHLPDSFKGGRVAGLGMNADELKANKRLTEFTVKDLNKDPVLPFDDASFDVVTNVVSVDYLNKPLEVFKEINRVLRPGGKAIMSFSNRCFPSKAINIWLSTNDFEHIFIVGCYFNYAGGFEKLESIDLSPNPGRSDPMYVVQAYKKFA</sequence>
<dbReference type="CDD" id="cd02440">
    <property type="entry name" value="AdoMet_MTases"/>
    <property type="match status" value="1"/>
</dbReference>
<dbReference type="Gene3D" id="3.40.50.150">
    <property type="entry name" value="Vaccinia Virus protein VP39"/>
    <property type="match status" value="1"/>
</dbReference>
<name>A0A7S0BE51_9RHOD</name>
<dbReference type="EMBL" id="HBEK01002634">
    <property type="protein sequence ID" value="CAD8391517.1"/>
    <property type="molecule type" value="Transcribed_RNA"/>
</dbReference>